<dbReference type="AlphaFoldDB" id="A0A833Q998"/>
<gene>
    <name evidence="2" type="ORF">FCM35_KLT22399</name>
</gene>
<reference evidence="2" key="1">
    <citation type="submission" date="2020-01" db="EMBL/GenBank/DDBJ databases">
        <title>Genome sequence of Kobresia littledalei, the first chromosome-level genome in the family Cyperaceae.</title>
        <authorList>
            <person name="Qu G."/>
        </authorList>
    </citation>
    <scope>NUCLEOTIDE SEQUENCE</scope>
    <source>
        <strain evidence="2">C.B.Clarke</strain>
        <tissue evidence="2">Leaf</tissue>
    </source>
</reference>
<dbReference type="EMBL" id="SWLB01000178">
    <property type="protein sequence ID" value="KAF3320000.1"/>
    <property type="molecule type" value="Genomic_DNA"/>
</dbReference>
<comment type="caution">
    <text evidence="2">The sequence shown here is derived from an EMBL/GenBank/DDBJ whole genome shotgun (WGS) entry which is preliminary data.</text>
</comment>
<feature type="domain" description="DUF7722" evidence="1">
    <location>
        <begin position="60"/>
        <end position="105"/>
    </location>
</feature>
<evidence type="ECO:0000259" key="1">
    <source>
        <dbReference type="Pfam" id="PF24847"/>
    </source>
</evidence>
<dbReference type="Pfam" id="PF24847">
    <property type="entry name" value="DUF7722"/>
    <property type="match status" value="1"/>
</dbReference>
<dbReference type="InterPro" id="IPR056139">
    <property type="entry name" value="DUF7722"/>
</dbReference>
<evidence type="ECO:0000313" key="2">
    <source>
        <dbReference type="EMBL" id="KAF3320000.1"/>
    </source>
</evidence>
<sequence length="108" mass="12730">MALGWFLQAMLSQIVDPINDNTSRDKKPRNCSKTESTDFVVVTKKNINSSCEGFQMPLHYPRYKKEDYEKMEEWRIDQLLREYGLVVNGSLEEKRDFAMGAFLWPDQM</sequence>
<dbReference type="PANTHER" id="PTHR33513">
    <property type="entry name" value="OS06G0523300 PROTEIN"/>
    <property type="match status" value="1"/>
</dbReference>
<proteinExistence type="predicted"/>
<dbReference type="Proteomes" id="UP000623129">
    <property type="component" value="Unassembled WGS sequence"/>
</dbReference>
<keyword evidence="3" id="KW-1185">Reference proteome</keyword>
<protein>
    <recommendedName>
        <fullName evidence="1">DUF7722 domain-containing protein</fullName>
    </recommendedName>
</protein>
<accession>A0A833Q998</accession>
<name>A0A833Q998_9POAL</name>
<evidence type="ECO:0000313" key="3">
    <source>
        <dbReference type="Proteomes" id="UP000623129"/>
    </source>
</evidence>
<dbReference type="OrthoDB" id="1932905at2759"/>
<organism evidence="2 3">
    <name type="scientific">Carex littledalei</name>
    <dbReference type="NCBI Taxonomy" id="544730"/>
    <lineage>
        <taxon>Eukaryota</taxon>
        <taxon>Viridiplantae</taxon>
        <taxon>Streptophyta</taxon>
        <taxon>Embryophyta</taxon>
        <taxon>Tracheophyta</taxon>
        <taxon>Spermatophyta</taxon>
        <taxon>Magnoliopsida</taxon>
        <taxon>Liliopsida</taxon>
        <taxon>Poales</taxon>
        <taxon>Cyperaceae</taxon>
        <taxon>Cyperoideae</taxon>
        <taxon>Cariceae</taxon>
        <taxon>Carex</taxon>
        <taxon>Carex subgen. Euthyceras</taxon>
    </lineage>
</organism>